<evidence type="ECO:0000256" key="1">
    <source>
        <dbReference type="SAM" id="MobiDB-lite"/>
    </source>
</evidence>
<feature type="compositionally biased region" description="Gly residues" evidence="1">
    <location>
        <begin position="741"/>
        <end position="760"/>
    </location>
</feature>
<dbReference type="GO" id="GO:0006886">
    <property type="term" value="P:intracellular protein transport"/>
    <property type="evidence" value="ECO:0007669"/>
    <property type="project" value="InterPro"/>
</dbReference>
<accession>A0A0G4FG44</accession>
<dbReference type="VEuPathDB" id="CryptoDB:Cvel_16830"/>
<reference evidence="2" key="1">
    <citation type="submission" date="2014-11" db="EMBL/GenBank/DDBJ databases">
        <authorList>
            <person name="Otto D Thomas"/>
            <person name="Naeem Raeece"/>
        </authorList>
    </citation>
    <scope>NUCLEOTIDE SEQUENCE</scope>
</reference>
<feature type="region of interest" description="Disordered" evidence="1">
    <location>
        <begin position="959"/>
        <end position="985"/>
    </location>
</feature>
<dbReference type="InterPro" id="IPR036322">
    <property type="entry name" value="WD40_repeat_dom_sf"/>
</dbReference>
<feature type="compositionally biased region" description="Polar residues" evidence="1">
    <location>
        <begin position="1049"/>
        <end position="1060"/>
    </location>
</feature>
<feature type="compositionally biased region" description="Basic and acidic residues" evidence="1">
    <location>
        <begin position="1752"/>
        <end position="1765"/>
    </location>
</feature>
<feature type="compositionally biased region" description="Gly residues" evidence="1">
    <location>
        <begin position="1024"/>
        <end position="1038"/>
    </location>
</feature>
<feature type="region of interest" description="Disordered" evidence="1">
    <location>
        <begin position="2236"/>
        <end position="2255"/>
    </location>
</feature>
<dbReference type="EMBL" id="CDMZ01000347">
    <property type="protein sequence ID" value="CEM12271.1"/>
    <property type="molecule type" value="Genomic_DNA"/>
</dbReference>
<feature type="compositionally biased region" description="Gly residues" evidence="1">
    <location>
        <begin position="43"/>
        <end position="61"/>
    </location>
</feature>
<feature type="compositionally biased region" description="Basic and acidic residues" evidence="1">
    <location>
        <begin position="2075"/>
        <end position="2091"/>
    </location>
</feature>
<dbReference type="InterPro" id="IPR040096">
    <property type="entry name" value="Ric1"/>
</dbReference>
<feature type="compositionally biased region" description="Basic and acidic residues" evidence="1">
    <location>
        <begin position="1774"/>
        <end position="1789"/>
    </location>
</feature>
<feature type="region of interest" description="Disordered" evidence="1">
    <location>
        <begin position="141"/>
        <end position="171"/>
    </location>
</feature>
<dbReference type="GO" id="GO:0042147">
    <property type="term" value="P:retrograde transport, endosome to Golgi"/>
    <property type="evidence" value="ECO:0007669"/>
    <property type="project" value="TreeGrafter"/>
</dbReference>
<dbReference type="SUPFAM" id="SSF50978">
    <property type="entry name" value="WD40 repeat-like"/>
    <property type="match status" value="1"/>
</dbReference>
<feature type="region of interest" description="Disordered" evidence="1">
    <location>
        <begin position="741"/>
        <end position="764"/>
    </location>
</feature>
<feature type="compositionally biased region" description="Low complexity" evidence="1">
    <location>
        <begin position="1372"/>
        <end position="1382"/>
    </location>
</feature>
<organism evidence="2">
    <name type="scientific">Chromera velia CCMP2878</name>
    <dbReference type="NCBI Taxonomy" id="1169474"/>
    <lineage>
        <taxon>Eukaryota</taxon>
        <taxon>Sar</taxon>
        <taxon>Alveolata</taxon>
        <taxon>Colpodellida</taxon>
        <taxon>Chromeraceae</taxon>
        <taxon>Chromera</taxon>
    </lineage>
</organism>
<feature type="compositionally biased region" description="Basic and acidic residues" evidence="1">
    <location>
        <begin position="1686"/>
        <end position="1709"/>
    </location>
</feature>
<feature type="region of interest" description="Disordered" evidence="1">
    <location>
        <begin position="818"/>
        <end position="846"/>
    </location>
</feature>
<name>A0A0G4FG44_9ALVE</name>
<feature type="region of interest" description="Disordered" evidence="1">
    <location>
        <begin position="1192"/>
        <end position="1382"/>
    </location>
</feature>
<feature type="compositionally biased region" description="Basic and acidic residues" evidence="1">
    <location>
        <begin position="1466"/>
        <end position="1481"/>
    </location>
</feature>
<feature type="region of interest" description="Disordered" evidence="1">
    <location>
        <begin position="1863"/>
        <end position="1889"/>
    </location>
</feature>
<feature type="compositionally biased region" description="Polar residues" evidence="1">
    <location>
        <begin position="1199"/>
        <end position="1213"/>
    </location>
</feature>
<proteinExistence type="predicted"/>
<dbReference type="PANTHER" id="PTHR22746:SF10">
    <property type="entry name" value="GUANINE NUCLEOTIDE EXCHANGE FACTOR SUBUNIT RIC1"/>
    <property type="match status" value="1"/>
</dbReference>
<feature type="compositionally biased region" description="Basic and acidic residues" evidence="1">
    <location>
        <begin position="1102"/>
        <end position="1112"/>
    </location>
</feature>
<feature type="compositionally biased region" description="Basic and acidic residues" evidence="1">
    <location>
        <begin position="1"/>
        <end position="13"/>
    </location>
</feature>
<feature type="compositionally biased region" description="Basic and acidic residues" evidence="1">
    <location>
        <begin position="1356"/>
        <end position="1369"/>
    </location>
</feature>
<protein>
    <submittedName>
        <fullName evidence="2">Uncharacterized protein</fullName>
    </submittedName>
</protein>
<gene>
    <name evidence="2" type="ORF">Cvel_16830</name>
</gene>
<dbReference type="GO" id="GO:0000139">
    <property type="term" value="C:Golgi membrane"/>
    <property type="evidence" value="ECO:0007669"/>
    <property type="project" value="TreeGrafter"/>
</dbReference>
<dbReference type="GO" id="GO:0005829">
    <property type="term" value="C:cytosol"/>
    <property type="evidence" value="ECO:0007669"/>
    <property type="project" value="TreeGrafter"/>
</dbReference>
<feature type="compositionally biased region" description="Gly residues" evidence="1">
    <location>
        <begin position="318"/>
        <end position="327"/>
    </location>
</feature>
<evidence type="ECO:0000313" key="2">
    <source>
        <dbReference type="EMBL" id="CEM12271.1"/>
    </source>
</evidence>
<dbReference type="GO" id="GO:0034066">
    <property type="term" value="C:Ric1-Rgp1 guanyl-nucleotide exchange factor complex"/>
    <property type="evidence" value="ECO:0007669"/>
    <property type="project" value="InterPro"/>
</dbReference>
<feature type="region of interest" description="Disordered" evidence="1">
    <location>
        <begin position="2064"/>
        <end position="2092"/>
    </location>
</feature>
<feature type="compositionally biased region" description="Gly residues" evidence="1">
    <location>
        <begin position="1092"/>
        <end position="1101"/>
    </location>
</feature>
<feature type="region of interest" description="Disordered" evidence="1">
    <location>
        <begin position="293"/>
        <end position="335"/>
    </location>
</feature>
<feature type="region of interest" description="Disordered" evidence="1">
    <location>
        <begin position="1668"/>
        <end position="1709"/>
    </location>
</feature>
<feature type="compositionally biased region" description="Low complexity" evidence="1">
    <location>
        <begin position="1870"/>
        <end position="1880"/>
    </location>
</feature>
<feature type="compositionally biased region" description="Polar residues" evidence="1">
    <location>
        <begin position="1119"/>
        <end position="1134"/>
    </location>
</feature>
<feature type="region of interest" description="Disordered" evidence="1">
    <location>
        <begin position="384"/>
        <end position="431"/>
    </location>
</feature>
<feature type="compositionally biased region" description="Gly residues" evidence="1">
    <location>
        <begin position="417"/>
        <end position="428"/>
    </location>
</feature>
<feature type="compositionally biased region" description="Gly residues" evidence="1">
    <location>
        <begin position="1336"/>
        <end position="1346"/>
    </location>
</feature>
<feature type="region of interest" description="Disordered" evidence="1">
    <location>
        <begin position="1024"/>
        <end position="1136"/>
    </location>
</feature>
<feature type="compositionally biased region" description="Polar residues" evidence="1">
    <location>
        <begin position="144"/>
        <end position="153"/>
    </location>
</feature>
<sequence length="2394" mass="247564">MPVELKPDPKIEIRPSPPPTPVESKEPAETEQEGSIDSEGQLTGAGTGTGGGGDDTGGGGSPRKSSRASATPAVGGGDCMSPQSKSPSRKKNQPRPPPVGVREVTVDESLDLLSVVLTTGVSLLLACRLPFLETTGLGRRTTSEDYSADNNQLGVPGVGAPPPSGGVSVGRRSAGPIGMVVRSEGVTCVRLNRWRRQAAFGLQSGVIELHSLKVFTPVSAGKPFCTLRGGGVSSKNLTGGTVLSSSSSSASSGGAVTSMAWTSEGLALAVGWESGSVAVFSHLGLPLLSPTSPLESPPHPLMSSVSSDSLAVPTPRGLDGGGDGEGPSGAFAQQSAAVSSSSSPVSSLQFYPGVVGLQWGASSFSLLVLRVRPAALDAVRRALERSVEKSPQGRPQWSEEELYDLPPSPSASATERGAGGETGEMGEGQGRDSGALFVSMPFVRSAAAGACLGPYSVLGRNSTGDGGGRGGFYQQKGGGGLIVAGGPFLAGDSDMRSVGWCLVGSDRIVLVTSSPSTPLTPSLTSVSLPPPAYSLPNWPLRLASLSPQMDFLLVSGTLGFAVCVLRSSKWRLMGSTLKERTVSCEGLGWYSPSLFFAVYDENGGVVHTEDVAERHKGLGGGGTHPQMAQNSSRAQTGKLGSYLPSTNASAMPLPSVFRETACAAVKAALWREGRGAGGQPDSQLGLSSGGGSLFSVVFFFASARLDLDGCAARISGLRARPLKALVLPLGDCMRPPVGFGGGGGEDGGPLRGKGMGGKGGVPPQKGRADAFMPGSRLPLSFEGHQNGSLMRSPLFGLFDEAGQLSTWRLVAEEDVASILQGPPDGTDGLGGEGEGEGPSADWSGGIGGGLFSPDHSLVHVTRDAAVGGGEAATDRGALVGGQQQAGQQTGAGAGAAFAVQSNGQPGGKIRVVPLWRLDLSGLGWVDAPLSLRFAVDQNQVVVHHSSGHLSVVWFKGEWTDGGEGEEGEEEEETKGGGSGGGSSYRILAEESPPLVLNVLSLFSQGPAQLLEFCPHPQGFLAGGGGTGGTAATGSGLGGQPDDRGDELTASLNASSQSVQPQAAPHAAKLRAAQKETEPQHNVIPSTSLPVGGTKGGESGGDGEVRGEGERDPLCPPVPSSSTGAATETEGQQQLRLPLSRPATAAADEHNGVELEGSAAGLRAKAPAGGMMGNVAVEGAAVGVVGDYSSQMEELLSEGKGSTPTAPVQPQAPGSLSLPLPAEGAARVNQIGSHSPSPPASPPSADSPPSPGWIVSSSPLYSVLGEEREGVADGEPDGLASRSSHQRERFGSSVAEAPSRVREWTERERESRTLQDAGKQQKGAGARVGSFSAFSGGQPGGQPGGASIGDIAGEEQPEGRDKNKDRDREGVQIPAVSSSVSLPVAIARTNRLDAHFAPLTLPRVSVGASFTQAEGGRGKGRRSDSQNPPNEKERPQQEGPSGVSRTDHSSSLPPVIEGSGGKGGARGTKEQQNETEGKKAQGGDEAEGGVDVQGDGKGGAKGKDKNHFALQSREESSLLRVLSNLLPLGTRQCDPSFVRCLVGTLEDCRADPSDAAMGEELRRLAGGVVIWCQDVGGLSALHLQAETSDPAEVHGQQQAVKRAGGKVDREREKEVVAVRASARSLMPIDHRPFPVLLVAVAARMGALVACSPTSTIDSCGSRFRSLHGLRGDETASGGGGAVTTKTSAEDKPYLPIQGREKDRKEKEREKMYMQQKDVGGTAGVTATRFHLQLQPFIHILVRPLLDCAQWEKEKSDGDQKREEKGEGNPGMSVYVERREETEWVREKEPAHAQAGGESSSAAAAEGLEGLPAPQGPSFTCAARLLSFLEGSPFLRHSAELLLHACIEPALSAYSRTASEELKRERAEMATSPLGGSASYSYGGQGGGAPGSGEVTARSVLLRCLRPESESRPVFRSLAAALRLLALPPFSPSVLSSTLIGCVRKTEPLTAPLLLFPLTLVREGGGSSRWGGKGRGWGQKGSRTICLHPHNVFQRCCEKPRQLHTASLYLLILQSLTGPLRVRREYGLRLLALSLEERDLPLARSAADFIRALFVFSSPAATREREKEGFLSSDAAVGKESEKKKEQEKERGRPVSRLWRPVGSLAEAPPVFSAEADGIDRVDAAKLFVETEGVIEGALLSRLMVFDWRGLISLCGAFSLDAVEWLRRANQSGRLRSVGGSCGKEGVGGGGGSKQKQLSEIWDHPLGLTALIASMELSFGAAAAVGFGFGERAAAGGRGQGRAHEGHAGAPSRTSEGGQSAVAVAGANGLWFLFVLFVRSELPLLAMAAAVAAREVAWLRAVASACPNSALFFLRRARAETVCACGITGADVETFGGFQTGGGGGVDELELERAGPRLLVEAGFSWLSVLDSLDLSSVVQGVEAVAAGGESASEFQ</sequence>
<feature type="compositionally biased region" description="Acidic residues" evidence="1">
    <location>
        <begin position="960"/>
        <end position="972"/>
    </location>
</feature>
<feature type="region of interest" description="Disordered" evidence="1">
    <location>
        <begin position="1752"/>
        <end position="1809"/>
    </location>
</feature>
<dbReference type="PANTHER" id="PTHR22746">
    <property type="entry name" value="RAB6A-GEF COMPLEX PARTNER PROTEIN 1"/>
    <property type="match status" value="1"/>
</dbReference>
<feature type="region of interest" description="Disordered" evidence="1">
    <location>
        <begin position="1"/>
        <end position="101"/>
    </location>
</feature>
<feature type="region of interest" description="Disordered" evidence="1">
    <location>
        <begin position="1395"/>
        <end position="1503"/>
    </location>
</feature>
<feature type="compositionally biased region" description="Pro residues" evidence="1">
    <location>
        <begin position="1235"/>
        <end position="1250"/>
    </location>
</feature>
<feature type="compositionally biased region" description="Low complexity" evidence="1">
    <location>
        <begin position="1793"/>
        <end position="1809"/>
    </location>
</feature>
<feature type="compositionally biased region" description="Basic and acidic residues" evidence="1">
    <location>
        <begin position="1298"/>
        <end position="1312"/>
    </location>
</feature>